<gene>
    <name evidence="2" type="ORF">BHU61_08185</name>
</gene>
<dbReference type="EMBL" id="PZJH01000003">
    <property type="protein sequence ID" value="RAK44682.1"/>
    <property type="molecule type" value="Genomic_DNA"/>
</dbReference>
<keyword evidence="3" id="KW-1185">Reference proteome</keyword>
<evidence type="ECO:0000259" key="1">
    <source>
        <dbReference type="Pfam" id="PF08349"/>
    </source>
</evidence>
<evidence type="ECO:0000313" key="2">
    <source>
        <dbReference type="EMBL" id="RAK44682.1"/>
    </source>
</evidence>
<dbReference type="AlphaFoldDB" id="A0A327ZQW5"/>
<dbReference type="InterPro" id="IPR013560">
    <property type="entry name" value="DUF1722"/>
</dbReference>
<name>A0A327ZQW5_9STAP</name>
<dbReference type="Pfam" id="PF08349">
    <property type="entry name" value="DUF1722"/>
    <property type="match status" value="1"/>
</dbReference>
<accession>A0A327ZQW5</accession>
<dbReference type="RefSeq" id="WP_111716061.1">
    <property type="nucleotide sequence ID" value="NZ_CP073819.1"/>
</dbReference>
<evidence type="ECO:0000313" key="3">
    <source>
        <dbReference type="Proteomes" id="UP000249808"/>
    </source>
</evidence>
<proteinExistence type="predicted"/>
<feature type="domain" description="DUF1722" evidence="1">
    <location>
        <begin position="18"/>
        <end position="122"/>
    </location>
</feature>
<protein>
    <submittedName>
        <fullName evidence="2">Type II DNA modification enzyme</fullName>
    </submittedName>
</protein>
<sequence>MVNKERKKAVEKLWRKEKYKVMYYNQNQYNFIRQLMREQLDDIHILEQIIDETYRMTPTRGSKLNSYQHMWGYFKKIATEDEKSQYRTFIQNFDNKESELHTLLKQLAEKYDVQYLKNSSILF</sequence>
<comment type="caution">
    <text evidence="2">The sequence shown here is derived from an EMBL/GenBank/DDBJ whole genome shotgun (WGS) entry which is preliminary data.</text>
</comment>
<organism evidence="2 3">
    <name type="scientific">Macrococcus epidermidis</name>
    <dbReference type="NCBI Taxonomy" id="1902580"/>
    <lineage>
        <taxon>Bacteria</taxon>
        <taxon>Bacillati</taxon>
        <taxon>Bacillota</taxon>
        <taxon>Bacilli</taxon>
        <taxon>Bacillales</taxon>
        <taxon>Staphylococcaceae</taxon>
        <taxon>Macrococcus</taxon>
    </lineage>
</organism>
<dbReference type="Proteomes" id="UP000249808">
    <property type="component" value="Unassembled WGS sequence"/>
</dbReference>
<reference evidence="2 3" key="1">
    <citation type="journal article" date="2018" name="Front. Microbiol.">
        <title>Description and Comparative Genomics of Macrococcus caseolyticus subsp. hominis subsp. nov., Macrococcus goetzii sp. nov., Macrococcus epidermidis sp. nov., and Macrococcus bohemicus sp. nov., Novel Macrococci From Human Clinical Material With Virulence Potential and Suspected Uptake of Foreign DNA by Natural Transformation.</title>
        <authorList>
            <person name="Maslanova I."/>
            <person name="Wertheimer Z."/>
            <person name="Sedlacek I."/>
            <person name="Svec P."/>
            <person name="Indrakova A."/>
            <person name="Kovarovic V."/>
            <person name="Schumann P."/>
            <person name="Sproer C."/>
            <person name="Kralova S."/>
            <person name="Sedo O."/>
            <person name="Kristofova L."/>
            <person name="Vrbovska V."/>
            <person name="Fuzik T."/>
            <person name="Petras P."/>
            <person name="Zdrahal Z."/>
            <person name="Ruzickova V."/>
            <person name="Doskar J."/>
            <person name="Pantucek R."/>
        </authorList>
    </citation>
    <scope>NUCLEOTIDE SEQUENCE [LARGE SCALE GENOMIC DNA]</scope>
    <source>
        <strain evidence="2 3">01/688</strain>
    </source>
</reference>